<proteinExistence type="predicted"/>
<sequence>MAGQVPFASSLQRRILTFFGTILREVRSVFSVSARSTEMKRYILPCMMGLALAGGPAFADETRTPPPTEPYYAPQPSGCDLVRLKIYFEPGTATLTPFARDAISEVSEQLAGCSVQRLNTTAIAGDSSTEAPVIGLAEDRRASVMKELLAQGIRASDVAMNTDLGNSVMSRTVDIELQTVPARIS</sequence>
<name>A0A399QS97_9PROT</name>
<evidence type="ECO:0000313" key="3">
    <source>
        <dbReference type="Proteomes" id="UP000265431"/>
    </source>
</evidence>
<dbReference type="Pfam" id="PF00691">
    <property type="entry name" value="OmpA"/>
    <property type="match status" value="1"/>
</dbReference>
<evidence type="ECO:0000313" key="2">
    <source>
        <dbReference type="EMBL" id="RIJ20542.1"/>
    </source>
</evidence>
<dbReference type="InterPro" id="IPR006665">
    <property type="entry name" value="OmpA-like"/>
</dbReference>
<reference evidence="2 3" key="1">
    <citation type="submission" date="2018-08" db="EMBL/GenBank/DDBJ databases">
        <title>Henriciella mobilis sp. nov., isolated from seawater.</title>
        <authorList>
            <person name="Cheng H."/>
            <person name="Wu Y.-H."/>
            <person name="Xu X.-W."/>
            <person name="Guo L.-L."/>
        </authorList>
    </citation>
    <scope>NUCLEOTIDE SEQUENCE [LARGE SCALE GENOMIC DNA]</scope>
    <source>
        <strain evidence="2 3">CCUG66934</strain>
    </source>
</reference>
<dbReference type="AlphaFoldDB" id="A0A399QS97"/>
<keyword evidence="3" id="KW-1185">Reference proteome</keyword>
<dbReference type="SUPFAM" id="SSF103088">
    <property type="entry name" value="OmpA-like"/>
    <property type="match status" value="1"/>
</dbReference>
<dbReference type="OrthoDB" id="7630357at2"/>
<comment type="caution">
    <text evidence="2">The sequence shown here is derived from an EMBL/GenBank/DDBJ whole genome shotgun (WGS) entry which is preliminary data.</text>
</comment>
<evidence type="ECO:0000259" key="1">
    <source>
        <dbReference type="Pfam" id="PF00691"/>
    </source>
</evidence>
<gene>
    <name evidence="2" type="ORF">D1224_15640</name>
</gene>
<feature type="domain" description="OmpA-like" evidence="1">
    <location>
        <begin position="87"/>
        <end position="160"/>
    </location>
</feature>
<protein>
    <recommendedName>
        <fullName evidence="1">OmpA-like domain-containing protein</fullName>
    </recommendedName>
</protein>
<dbReference type="Proteomes" id="UP000265431">
    <property type="component" value="Unassembled WGS sequence"/>
</dbReference>
<dbReference type="Gene3D" id="3.30.1330.60">
    <property type="entry name" value="OmpA-like domain"/>
    <property type="match status" value="1"/>
</dbReference>
<dbReference type="InterPro" id="IPR036737">
    <property type="entry name" value="OmpA-like_sf"/>
</dbReference>
<dbReference type="EMBL" id="QWGB01000014">
    <property type="protein sequence ID" value="RIJ20542.1"/>
    <property type="molecule type" value="Genomic_DNA"/>
</dbReference>
<organism evidence="2 3">
    <name type="scientific">Henriciella barbarensis</name>
    <dbReference type="NCBI Taxonomy" id="86342"/>
    <lineage>
        <taxon>Bacteria</taxon>
        <taxon>Pseudomonadati</taxon>
        <taxon>Pseudomonadota</taxon>
        <taxon>Alphaproteobacteria</taxon>
        <taxon>Hyphomonadales</taxon>
        <taxon>Hyphomonadaceae</taxon>
        <taxon>Henriciella</taxon>
    </lineage>
</organism>
<accession>A0A399QS97</accession>